<evidence type="ECO:0000313" key="3">
    <source>
        <dbReference type="Proteomes" id="UP001642409"/>
    </source>
</evidence>
<gene>
    <name evidence="1" type="ORF">HINF_LOCUS43267</name>
    <name evidence="2" type="ORF">HINF_LOCUS5454</name>
</gene>
<protein>
    <submittedName>
        <fullName evidence="2">Hypothetical_protein</fullName>
    </submittedName>
</protein>
<organism evidence="1">
    <name type="scientific">Hexamita inflata</name>
    <dbReference type="NCBI Taxonomy" id="28002"/>
    <lineage>
        <taxon>Eukaryota</taxon>
        <taxon>Metamonada</taxon>
        <taxon>Diplomonadida</taxon>
        <taxon>Hexamitidae</taxon>
        <taxon>Hexamitinae</taxon>
        <taxon>Hexamita</taxon>
    </lineage>
</organism>
<dbReference type="AlphaFoldDB" id="A0AA86QKU8"/>
<comment type="caution">
    <text evidence="1">The sequence shown here is derived from an EMBL/GenBank/DDBJ whole genome shotgun (WGS) entry which is preliminary data.</text>
</comment>
<dbReference type="EMBL" id="CATOUU010000865">
    <property type="protein sequence ID" value="CAI9955622.1"/>
    <property type="molecule type" value="Genomic_DNA"/>
</dbReference>
<sequence>MSSCPCYKSKLQFDESLKVEHLLINIHSHNSGIVLASKLEEISQKLVLGWVQFRAVPEVVWRILQIEEHDQRSNKQAKQNKIFFTIPLAFDRHPDYYQIIVNNQMDLMKPKNQSASRQFADYMNKSDTKIKYQVSMMMTTKWLINQFKNLQTKCLKEEYRLIEVFWGANKQQKQRLVNFADMIEKRKILNLIKQQRTQNIRQNDMMNKNLSDIEFEYKQKQSLQSIQSRTPRQIGYSPQPTYIQYCSSLVHVFELNSLHYLFTCICAIFPISHFNYNEGGIIIYHQAKLKQHFRNEIHDNYQHRTYFKLIYMYYYRFINKCQQLMLIKIVNFKGKADNCLNIGIHDILSLQKSLSDLSQAIYYNTHHFEINSNN</sequence>
<evidence type="ECO:0000313" key="1">
    <source>
        <dbReference type="EMBL" id="CAI9955622.1"/>
    </source>
</evidence>
<reference evidence="1" key="1">
    <citation type="submission" date="2023-06" db="EMBL/GenBank/DDBJ databases">
        <authorList>
            <person name="Kurt Z."/>
        </authorList>
    </citation>
    <scope>NUCLEOTIDE SEQUENCE</scope>
</reference>
<evidence type="ECO:0000313" key="2">
    <source>
        <dbReference type="EMBL" id="CAL5979307.1"/>
    </source>
</evidence>
<accession>A0AA86QKU8</accession>
<keyword evidence="3" id="KW-1185">Reference proteome</keyword>
<reference evidence="2 3" key="2">
    <citation type="submission" date="2024-07" db="EMBL/GenBank/DDBJ databases">
        <authorList>
            <person name="Akdeniz Z."/>
        </authorList>
    </citation>
    <scope>NUCLEOTIDE SEQUENCE [LARGE SCALE GENOMIC DNA]</scope>
</reference>
<dbReference type="EMBL" id="CAXDID020000010">
    <property type="protein sequence ID" value="CAL5979307.1"/>
    <property type="molecule type" value="Genomic_DNA"/>
</dbReference>
<proteinExistence type="predicted"/>
<dbReference type="Proteomes" id="UP001642409">
    <property type="component" value="Unassembled WGS sequence"/>
</dbReference>
<name>A0AA86QKU8_9EUKA</name>